<name>A0AAD7FL05_9AGAR</name>
<dbReference type="Proteomes" id="UP001221142">
    <property type="component" value="Unassembled WGS sequence"/>
</dbReference>
<dbReference type="SMART" id="SM00182">
    <property type="entry name" value="CULLIN"/>
    <property type="match status" value="1"/>
</dbReference>
<evidence type="ECO:0000313" key="6">
    <source>
        <dbReference type="EMBL" id="KAJ7630579.1"/>
    </source>
</evidence>
<dbReference type="Pfam" id="PF00888">
    <property type="entry name" value="Cullin"/>
    <property type="match status" value="1"/>
</dbReference>
<dbReference type="SUPFAM" id="SSF74788">
    <property type="entry name" value="Cullin repeat-like"/>
    <property type="match status" value="1"/>
</dbReference>
<accession>A0AAD7FL05</accession>
<sequence length="793" mass="90274">MAFLQQLLTLPVHSTGFTALPDTLNPEPHKSKVRGNQPTTIHVHGTSPQLAPSRPSTLQLSIRRALARDNARGLSATFEDVYNDCFSVVCVRNEGQSLYETLQGELEQSVTRLSRELLSDKATHGPGDIWLKGFVGGCRWFEGQVALLESLLTYLDQVYVKRAQVASIRQLAFSLFVRTILENPILVATLRTSVTKLLSEERNSRKIFTKTQEIPALVAHLYTHQQYSVFEEFYRDTTWQYYEEESRKTAQEMQNDPKGFFQYVQKRVEEEVERSKKLLPVGSWSIIRDATLKSLLQGKMKWIAEETLGVFLNNKDFENLKVLNEFFSDAEGAKLICGVFKSHIQKTVQSIVQNSAEDETMIEKLLELHALGDSAIKECFLEETAHVTNESTPTSASTSTAPRKRPSQELLYALSDAFSIGFRARRNKPAEMIARHLDKLMRKGQGAMSDAEFDVHLDSALGLYRFTDDKDVFRGFYLRALSKRLLLEKSASHDFEANILKKLKDKYDPEFSMGEEMFTDLRLSRETMTGYYDQLDKHVEQKKLSSEEADEMRKLSVMVLKQGAWPYSHQENAPLLPPNMQRQLDAFTDYYKSKHNGRKLFHQPNISTVTLTGRFKAGTKELSVSLYQAMILILFNRSVELSLSEIRGETGLDDALLRLTLQSLACGKKRVITKVPLGRDVKDGDSFKFNDGFVDPRAKVHINSIQVKVTAEESKQTQTAIDGERGASLDAAIVRIMKAKKEMKYEHLLNAVVDAVKNHFVPDVKHIKQRIDKLMDDYVERDKEKPETLVYIA</sequence>
<proteinExistence type="inferred from homology"/>
<dbReference type="InterPro" id="IPR059120">
    <property type="entry name" value="Cullin-like_AB"/>
</dbReference>
<feature type="domain" description="Cullin family profile" evidence="5">
    <location>
        <begin position="428"/>
        <end position="665"/>
    </location>
</feature>
<feature type="region of interest" description="Disordered" evidence="4">
    <location>
        <begin position="23"/>
        <end position="55"/>
    </location>
</feature>
<reference evidence="6" key="1">
    <citation type="submission" date="2023-03" db="EMBL/GenBank/DDBJ databases">
        <title>Massive genome expansion in bonnet fungi (Mycena s.s.) driven by repeated elements and novel gene families across ecological guilds.</title>
        <authorList>
            <consortium name="Lawrence Berkeley National Laboratory"/>
            <person name="Harder C.B."/>
            <person name="Miyauchi S."/>
            <person name="Viragh M."/>
            <person name="Kuo A."/>
            <person name="Thoen E."/>
            <person name="Andreopoulos B."/>
            <person name="Lu D."/>
            <person name="Skrede I."/>
            <person name="Drula E."/>
            <person name="Henrissat B."/>
            <person name="Morin E."/>
            <person name="Kohler A."/>
            <person name="Barry K."/>
            <person name="LaButti K."/>
            <person name="Morin E."/>
            <person name="Salamov A."/>
            <person name="Lipzen A."/>
            <person name="Mereny Z."/>
            <person name="Hegedus B."/>
            <person name="Baldrian P."/>
            <person name="Stursova M."/>
            <person name="Weitz H."/>
            <person name="Taylor A."/>
            <person name="Grigoriev I.V."/>
            <person name="Nagy L.G."/>
            <person name="Martin F."/>
            <person name="Kauserud H."/>
        </authorList>
    </citation>
    <scope>NUCLEOTIDE SEQUENCE</scope>
    <source>
        <strain evidence="6">9284</strain>
    </source>
</reference>
<dbReference type="Gene3D" id="3.30.230.130">
    <property type="entry name" value="Cullin, Chain C, Domain 2"/>
    <property type="match status" value="1"/>
</dbReference>
<dbReference type="InterPro" id="IPR016159">
    <property type="entry name" value="Cullin_repeat-like_dom_sf"/>
</dbReference>
<feature type="compositionally biased region" description="Polar residues" evidence="4">
    <location>
        <begin position="34"/>
        <end position="55"/>
    </location>
</feature>
<dbReference type="InterPro" id="IPR036390">
    <property type="entry name" value="WH_DNA-bd_sf"/>
</dbReference>
<dbReference type="EMBL" id="JARKIF010000009">
    <property type="protein sequence ID" value="KAJ7630579.1"/>
    <property type="molecule type" value="Genomic_DNA"/>
</dbReference>
<organism evidence="6 7">
    <name type="scientific">Roridomyces roridus</name>
    <dbReference type="NCBI Taxonomy" id="1738132"/>
    <lineage>
        <taxon>Eukaryota</taxon>
        <taxon>Fungi</taxon>
        <taxon>Dikarya</taxon>
        <taxon>Basidiomycota</taxon>
        <taxon>Agaricomycotina</taxon>
        <taxon>Agaricomycetes</taxon>
        <taxon>Agaricomycetidae</taxon>
        <taxon>Agaricales</taxon>
        <taxon>Marasmiineae</taxon>
        <taxon>Mycenaceae</taxon>
        <taxon>Roridomyces</taxon>
    </lineage>
</organism>
<dbReference type="GO" id="GO:0031625">
    <property type="term" value="F:ubiquitin protein ligase binding"/>
    <property type="evidence" value="ECO:0007669"/>
    <property type="project" value="InterPro"/>
</dbReference>
<dbReference type="PROSITE" id="PS50069">
    <property type="entry name" value="CULLIN_2"/>
    <property type="match status" value="1"/>
</dbReference>
<evidence type="ECO:0000256" key="3">
    <source>
        <dbReference type="RuleBase" id="RU003829"/>
    </source>
</evidence>
<dbReference type="Pfam" id="PF26557">
    <property type="entry name" value="Cullin_AB"/>
    <property type="match status" value="1"/>
</dbReference>
<dbReference type="InterPro" id="IPR001373">
    <property type="entry name" value="Cullin_N"/>
</dbReference>
<dbReference type="InterPro" id="IPR036388">
    <property type="entry name" value="WH-like_DNA-bd_sf"/>
</dbReference>
<comment type="similarity">
    <text evidence="1 2 3">Belongs to the cullin family.</text>
</comment>
<evidence type="ECO:0000259" key="5">
    <source>
        <dbReference type="PROSITE" id="PS50069"/>
    </source>
</evidence>
<dbReference type="InterPro" id="IPR036317">
    <property type="entry name" value="Cullin_homology_sf"/>
</dbReference>
<evidence type="ECO:0000256" key="4">
    <source>
        <dbReference type="SAM" id="MobiDB-lite"/>
    </source>
</evidence>
<dbReference type="InterPro" id="IPR019559">
    <property type="entry name" value="Cullin_neddylation_domain"/>
</dbReference>
<dbReference type="AlphaFoldDB" id="A0AAD7FL05"/>
<dbReference type="Gene3D" id="1.20.1310.10">
    <property type="entry name" value="Cullin Repeats"/>
    <property type="match status" value="4"/>
</dbReference>
<evidence type="ECO:0000256" key="1">
    <source>
        <dbReference type="ARBA" id="ARBA00006019"/>
    </source>
</evidence>
<dbReference type="Pfam" id="PF10557">
    <property type="entry name" value="Cullin_Nedd8"/>
    <property type="match status" value="1"/>
</dbReference>
<dbReference type="SUPFAM" id="SSF46785">
    <property type="entry name" value="Winged helix' DNA-binding domain"/>
    <property type="match status" value="1"/>
</dbReference>
<dbReference type="InterPro" id="IPR016158">
    <property type="entry name" value="Cullin_homology"/>
</dbReference>
<gene>
    <name evidence="6" type="ORF">FB45DRAFT_793136</name>
</gene>
<evidence type="ECO:0000256" key="2">
    <source>
        <dbReference type="PROSITE-ProRule" id="PRU00330"/>
    </source>
</evidence>
<dbReference type="SMART" id="SM00884">
    <property type="entry name" value="Cullin_Nedd8"/>
    <property type="match status" value="1"/>
</dbReference>
<comment type="caution">
    <text evidence="6">The sequence shown here is derived from an EMBL/GenBank/DDBJ whole genome shotgun (WGS) entry which is preliminary data.</text>
</comment>
<dbReference type="InterPro" id="IPR045093">
    <property type="entry name" value="Cullin"/>
</dbReference>
<dbReference type="GO" id="GO:0006511">
    <property type="term" value="P:ubiquitin-dependent protein catabolic process"/>
    <property type="evidence" value="ECO:0007669"/>
    <property type="project" value="InterPro"/>
</dbReference>
<keyword evidence="7" id="KW-1185">Reference proteome</keyword>
<protein>
    <submittedName>
        <fullName evidence="6">Cullin family-domain-containing protein</fullName>
    </submittedName>
</protein>
<dbReference type="Gene3D" id="1.10.10.10">
    <property type="entry name" value="Winged helix-like DNA-binding domain superfamily/Winged helix DNA-binding domain"/>
    <property type="match status" value="1"/>
</dbReference>
<dbReference type="SUPFAM" id="SSF75632">
    <property type="entry name" value="Cullin homology domain"/>
    <property type="match status" value="1"/>
</dbReference>
<dbReference type="PANTHER" id="PTHR11932">
    <property type="entry name" value="CULLIN"/>
    <property type="match status" value="1"/>
</dbReference>
<evidence type="ECO:0000313" key="7">
    <source>
        <dbReference type="Proteomes" id="UP001221142"/>
    </source>
</evidence>